<dbReference type="GO" id="GO:0005737">
    <property type="term" value="C:cytoplasm"/>
    <property type="evidence" value="ECO:0007669"/>
    <property type="project" value="TreeGrafter"/>
</dbReference>
<dbReference type="OrthoDB" id="660555at2759"/>
<organism evidence="2 3">
    <name type="scientific">Acanthamoeba castellanii (strain ATCC 30010 / Neff)</name>
    <dbReference type="NCBI Taxonomy" id="1257118"/>
    <lineage>
        <taxon>Eukaryota</taxon>
        <taxon>Amoebozoa</taxon>
        <taxon>Discosea</taxon>
        <taxon>Longamoebia</taxon>
        <taxon>Centramoebida</taxon>
        <taxon>Acanthamoebidae</taxon>
        <taxon>Acanthamoeba</taxon>
    </lineage>
</organism>
<dbReference type="STRING" id="1257118.L8HKE3"/>
<dbReference type="InterPro" id="IPR035899">
    <property type="entry name" value="DBL_dom_sf"/>
</dbReference>
<proteinExistence type="predicted"/>
<keyword evidence="3" id="KW-1185">Reference proteome</keyword>
<dbReference type="Proteomes" id="UP000011083">
    <property type="component" value="Unassembled WGS sequence"/>
</dbReference>
<evidence type="ECO:0000259" key="1">
    <source>
        <dbReference type="PROSITE" id="PS50010"/>
    </source>
</evidence>
<evidence type="ECO:0000313" key="2">
    <source>
        <dbReference type="EMBL" id="ELR25123.1"/>
    </source>
</evidence>
<dbReference type="RefSeq" id="XP_004367878.1">
    <property type="nucleotide sequence ID" value="XM_004367821.1"/>
</dbReference>
<dbReference type="SUPFAM" id="SSF48065">
    <property type="entry name" value="DBL homology domain (DH-domain)"/>
    <property type="match status" value="1"/>
</dbReference>
<evidence type="ECO:0000313" key="3">
    <source>
        <dbReference type="Proteomes" id="UP000011083"/>
    </source>
</evidence>
<feature type="domain" description="DH" evidence="1">
    <location>
        <begin position="1"/>
        <end position="183"/>
    </location>
</feature>
<accession>L8HKE3</accession>
<dbReference type="SMART" id="SM00325">
    <property type="entry name" value="RhoGEF"/>
    <property type="match status" value="1"/>
</dbReference>
<gene>
    <name evidence="2" type="ORF">ACA1_288440</name>
</gene>
<dbReference type="EMBL" id="KB007805">
    <property type="protein sequence ID" value="ELR25123.1"/>
    <property type="molecule type" value="Genomic_DNA"/>
</dbReference>
<dbReference type="VEuPathDB" id="AmoebaDB:ACA1_288440"/>
<protein>
    <submittedName>
        <fullName evidence="2">RhoGEF domain containing protein</fullName>
    </submittedName>
</protein>
<sequence length="201" mass="23613">MDLLQKEKIYLFRLHLILEHLGKPLRKFNSLDYLDLHSVLDPFMLVHMETIYRCHSSLYHTLLRIARQWGTHSTIGDVFLRQTEWMGAHYAPYMCAYNVALHTQRLLPTVPEFQPLREEFEKRKEVGGMPLEAFLLLPIQRIPSYKRALKEMSRNTEEDHPDWQLLQAAINLLDRLLADLSSRARLIRTSTKPSSRPIHGS</sequence>
<dbReference type="PANTHER" id="PTHR12673:SF159">
    <property type="entry name" value="LD03170P"/>
    <property type="match status" value="1"/>
</dbReference>
<reference evidence="2 3" key="1">
    <citation type="journal article" date="2013" name="Genome Biol.">
        <title>Genome of Acanthamoeba castellanii highlights extensive lateral gene transfer and early evolution of tyrosine kinase signaling.</title>
        <authorList>
            <person name="Clarke M."/>
            <person name="Lohan A.J."/>
            <person name="Liu B."/>
            <person name="Lagkouvardos I."/>
            <person name="Roy S."/>
            <person name="Zafar N."/>
            <person name="Bertelli C."/>
            <person name="Schilde C."/>
            <person name="Kianianmomeni A."/>
            <person name="Burglin T.R."/>
            <person name="Frech C."/>
            <person name="Turcotte B."/>
            <person name="Kopec K.O."/>
            <person name="Synnott J.M."/>
            <person name="Choo C."/>
            <person name="Paponov I."/>
            <person name="Finkler A."/>
            <person name="Soon Heng Tan C."/>
            <person name="Hutchins A.P."/>
            <person name="Weinmeier T."/>
            <person name="Rattei T."/>
            <person name="Chu J.S."/>
            <person name="Gimenez G."/>
            <person name="Irimia M."/>
            <person name="Rigden D.J."/>
            <person name="Fitzpatrick D.A."/>
            <person name="Lorenzo-Morales J."/>
            <person name="Bateman A."/>
            <person name="Chiu C.H."/>
            <person name="Tang P."/>
            <person name="Hegemann P."/>
            <person name="Fromm H."/>
            <person name="Raoult D."/>
            <person name="Greub G."/>
            <person name="Miranda-Saavedra D."/>
            <person name="Chen N."/>
            <person name="Nash P."/>
            <person name="Ginger M.L."/>
            <person name="Horn M."/>
            <person name="Schaap P."/>
            <person name="Caler L."/>
            <person name="Loftus B."/>
        </authorList>
    </citation>
    <scope>NUCLEOTIDE SEQUENCE [LARGE SCALE GENOMIC DNA]</scope>
    <source>
        <strain evidence="2 3">Neff</strain>
    </source>
</reference>
<dbReference type="GO" id="GO:0005085">
    <property type="term" value="F:guanyl-nucleotide exchange factor activity"/>
    <property type="evidence" value="ECO:0007669"/>
    <property type="project" value="InterPro"/>
</dbReference>
<dbReference type="PANTHER" id="PTHR12673">
    <property type="entry name" value="FACIOGENITAL DYSPLASIA PROTEIN"/>
    <property type="match status" value="1"/>
</dbReference>
<dbReference type="InterPro" id="IPR051092">
    <property type="entry name" value="FYVE_RhoGEF_PH"/>
</dbReference>
<dbReference type="GeneID" id="14926166"/>
<name>L8HKE3_ACACF</name>
<dbReference type="AlphaFoldDB" id="L8HKE3"/>
<dbReference type="PROSITE" id="PS50010">
    <property type="entry name" value="DH_2"/>
    <property type="match status" value="1"/>
</dbReference>
<dbReference type="InterPro" id="IPR000219">
    <property type="entry name" value="DH_dom"/>
</dbReference>
<dbReference type="Gene3D" id="1.20.900.10">
    <property type="entry name" value="Dbl homology (DH) domain"/>
    <property type="match status" value="1"/>
</dbReference>
<dbReference type="Pfam" id="PF00621">
    <property type="entry name" value="RhoGEF"/>
    <property type="match status" value="1"/>
</dbReference>
<dbReference type="KEGG" id="acan:ACA1_288440"/>